<accession>A0A8J3FSR6</accession>
<keyword evidence="2" id="KW-1185">Reference proteome</keyword>
<evidence type="ECO:0000313" key="2">
    <source>
        <dbReference type="Proteomes" id="UP000637578"/>
    </source>
</evidence>
<evidence type="ECO:0000313" key="1">
    <source>
        <dbReference type="EMBL" id="GGM41526.1"/>
    </source>
</evidence>
<name>A0A8J3FSR6_9PSEU</name>
<comment type="caution">
    <text evidence="1">The sequence shown here is derived from an EMBL/GenBank/DDBJ whole genome shotgun (WGS) entry which is preliminary data.</text>
</comment>
<proteinExistence type="predicted"/>
<dbReference type="Proteomes" id="UP000637578">
    <property type="component" value="Unassembled WGS sequence"/>
</dbReference>
<organism evidence="1 2">
    <name type="scientific">Longimycelium tulufanense</name>
    <dbReference type="NCBI Taxonomy" id="907463"/>
    <lineage>
        <taxon>Bacteria</taxon>
        <taxon>Bacillati</taxon>
        <taxon>Actinomycetota</taxon>
        <taxon>Actinomycetes</taxon>
        <taxon>Pseudonocardiales</taxon>
        <taxon>Pseudonocardiaceae</taxon>
        <taxon>Longimycelium</taxon>
    </lineage>
</organism>
<dbReference type="AlphaFoldDB" id="A0A8J3FSR6"/>
<dbReference type="EMBL" id="BMMK01000003">
    <property type="protein sequence ID" value="GGM41526.1"/>
    <property type="molecule type" value="Genomic_DNA"/>
</dbReference>
<protein>
    <submittedName>
        <fullName evidence="1">Uncharacterized protein</fullName>
    </submittedName>
</protein>
<sequence length="50" mass="4993">MLLQGVDSSIGGAGSPAPPAVVAVVGVLRVLAPPPLWLCRDGVLERGCTP</sequence>
<reference evidence="1" key="2">
    <citation type="submission" date="2020-09" db="EMBL/GenBank/DDBJ databases">
        <authorList>
            <person name="Sun Q."/>
            <person name="Zhou Y."/>
        </authorList>
    </citation>
    <scope>NUCLEOTIDE SEQUENCE</scope>
    <source>
        <strain evidence="1">CGMCC 4.5737</strain>
    </source>
</reference>
<reference evidence="1" key="1">
    <citation type="journal article" date="2014" name="Int. J. Syst. Evol. Microbiol.">
        <title>Complete genome sequence of Corynebacterium casei LMG S-19264T (=DSM 44701T), isolated from a smear-ripened cheese.</title>
        <authorList>
            <consortium name="US DOE Joint Genome Institute (JGI-PGF)"/>
            <person name="Walter F."/>
            <person name="Albersmeier A."/>
            <person name="Kalinowski J."/>
            <person name="Ruckert C."/>
        </authorList>
    </citation>
    <scope>NUCLEOTIDE SEQUENCE</scope>
    <source>
        <strain evidence="1">CGMCC 4.5737</strain>
    </source>
</reference>
<gene>
    <name evidence="1" type="ORF">GCM10012275_10640</name>
</gene>